<gene>
    <name evidence="4" type="ORF">AMD01_09595</name>
</gene>
<feature type="transmembrane region" description="Helical" evidence="2">
    <location>
        <begin position="219"/>
        <end position="238"/>
    </location>
</feature>
<feature type="transmembrane region" description="Helical" evidence="2">
    <location>
        <begin position="341"/>
        <end position="359"/>
    </location>
</feature>
<dbReference type="Proteomes" id="UP000037558">
    <property type="component" value="Unassembled WGS sequence"/>
</dbReference>
<feature type="transmembrane region" description="Helical" evidence="2">
    <location>
        <begin position="106"/>
        <end position="128"/>
    </location>
</feature>
<sequence>MNEIVHLLNQYGYIVLFISLMLELIIVPIPNEALMSYVGVLCYQGDMNIYLSILSAGLGGVAGVSVSYWIGYKLGAPFFRKYGHYVHMGPDKLEKMEKWYEKYGRVLVMFSYFIPGVRHVASIFSGVIHLPFRIFSIFAYIGVFIWVSTFMVLGNILGPKWHEYEGEIKKWLVVASIIVAIVGILYFVIKTNLSFIKESAVLLFEYIFQRYHSLLKIKFIVLSFLLLFIAFITLMVIALENLISNEFGNFDAIIGAIILSVFGGKYVTLMQVMSNLSSWWVLGIASFITLVLIFFNRKHRWMEMIFFAATVLLTFLSSTGIHWLLHYFIDGSMISPTVPDVRTMLFLSVFSFFFLMVARHHGNVALGVTSFVLYIVVLGLYAISGIYLFRFLPSDIAISYLFSAVLVSGGLLALETFRFLALIKEHMYKEKQRA</sequence>
<organism evidence="4 5">
    <name type="scientific">Priestia koreensis</name>
    <dbReference type="NCBI Taxonomy" id="284581"/>
    <lineage>
        <taxon>Bacteria</taxon>
        <taxon>Bacillati</taxon>
        <taxon>Bacillota</taxon>
        <taxon>Bacilli</taxon>
        <taxon>Bacillales</taxon>
        <taxon>Bacillaceae</taxon>
        <taxon>Priestia</taxon>
    </lineage>
</organism>
<keyword evidence="2" id="KW-1133">Transmembrane helix</keyword>
<proteinExistence type="inferred from homology"/>
<feature type="transmembrane region" description="Helical" evidence="2">
    <location>
        <begin position="49"/>
        <end position="71"/>
    </location>
</feature>
<dbReference type="PATRIC" id="fig|284581.3.peg.1989"/>
<feature type="domain" description="VTT" evidence="3">
    <location>
        <begin position="29"/>
        <end position="154"/>
    </location>
</feature>
<keyword evidence="2" id="KW-0812">Transmembrane</keyword>
<dbReference type="Pfam" id="PF09335">
    <property type="entry name" value="VTT_dom"/>
    <property type="match status" value="1"/>
</dbReference>
<evidence type="ECO:0000313" key="4">
    <source>
        <dbReference type="EMBL" id="KOO46115.1"/>
    </source>
</evidence>
<feature type="transmembrane region" description="Helical" evidence="2">
    <location>
        <begin position="170"/>
        <end position="189"/>
    </location>
</feature>
<dbReference type="GO" id="GO:0005886">
    <property type="term" value="C:plasma membrane"/>
    <property type="evidence" value="ECO:0007669"/>
    <property type="project" value="TreeGrafter"/>
</dbReference>
<comment type="caution">
    <text evidence="4">The sequence shown here is derived from an EMBL/GenBank/DDBJ whole genome shotgun (WGS) entry which is preliminary data.</text>
</comment>
<evidence type="ECO:0000256" key="2">
    <source>
        <dbReference type="SAM" id="Phobius"/>
    </source>
</evidence>
<dbReference type="InterPro" id="IPR051311">
    <property type="entry name" value="DedA_domain"/>
</dbReference>
<protein>
    <recommendedName>
        <fullName evidence="3">VTT domain-containing protein</fullName>
    </recommendedName>
</protein>
<feature type="transmembrane region" description="Helical" evidence="2">
    <location>
        <begin position="279"/>
        <end position="295"/>
    </location>
</feature>
<feature type="transmembrane region" description="Helical" evidence="2">
    <location>
        <begin position="134"/>
        <end position="158"/>
    </location>
</feature>
<dbReference type="InterPro" id="IPR032816">
    <property type="entry name" value="VTT_dom"/>
</dbReference>
<feature type="transmembrane region" description="Helical" evidence="2">
    <location>
        <begin position="250"/>
        <end position="267"/>
    </location>
</feature>
<evidence type="ECO:0000256" key="1">
    <source>
        <dbReference type="ARBA" id="ARBA00010792"/>
    </source>
</evidence>
<keyword evidence="2" id="KW-0472">Membrane</keyword>
<reference evidence="5" key="1">
    <citation type="submission" date="2015-08" db="EMBL/GenBank/DDBJ databases">
        <title>Fjat-14210 dsm16467.</title>
        <authorList>
            <person name="Liu B."/>
            <person name="Wang J."/>
            <person name="Zhu Y."/>
            <person name="Liu G."/>
            <person name="Chen Q."/>
            <person name="Chen Z."/>
            <person name="Lan J."/>
            <person name="Che J."/>
            <person name="Ge C."/>
            <person name="Shi H."/>
            <person name="Pan Z."/>
            <person name="Liu X."/>
        </authorList>
    </citation>
    <scope>NUCLEOTIDE SEQUENCE [LARGE SCALE GENOMIC DNA]</scope>
    <source>
        <strain evidence="5">DSM 16467</strain>
    </source>
</reference>
<feature type="transmembrane region" description="Helical" evidence="2">
    <location>
        <begin position="398"/>
        <end position="423"/>
    </location>
</feature>
<dbReference type="AlphaFoldDB" id="A0A0M0L4W8"/>
<feature type="transmembrane region" description="Helical" evidence="2">
    <location>
        <begin position="307"/>
        <end position="329"/>
    </location>
</feature>
<feature type="transmembrane region" description="Helical" evidence="2">
    <location>
        <begin position="371"/>
        <end position="392"/>
    </location>
</feature>
<dbReference type="EMBL" id="LILC01000013">
    <property type="protein sequence ID" value="KOO46115.1"/>
    <property type="molecule type" value="Genomic_DNA"/>
</dbReference>
<evidence type="ECO:0000259" key="3">
    <source>
        <dbReference type="Pfam" id="PF09335"/>
    </source>
</evidence>
<accession>A0A0M0L4W8</accession>
<feature type="transmembrane region" description="Helical" evidence="2">
    <location>
        <begin position="12"/>
        <end position="29"/>
    </location>
</feature>
<comment type="similarity">
    <text evidence="1">Belongs to the DedA family.</text>
</comment>
<evidence type="ECO:0000313" key="5">
    <source>
        <dbReference type="Proteomes" id="UP000037558"/>
    </source>
</evidence>
<keyword evidence="5" id="KW-1185">Reference proteome</keyword>
<dbReference type="RefSeq" id="WP_053401181.1">
    <property type="nucleotide sequence ID" value="NZ_LILC01000013.1"/>
</dbReference>
<dbReference type="PANTHER" id="PTHR42709">
    <property type="entry name" value="ALKALINE PHOSPHATASE LIKE PROTEIN"/>
    <property type="match status" value="1"/>
</dbReference>
<dbReference type="PANTHER" id="PTHR42709:SF9">
    <property type="entry name" value="ALKALINE PHOSPHATASE LIKE PROTEIN"/>
    <property type="match status" value="1"/>
</dbReference>
<name>A0A0M0L4W8_9BACI</name>